<sequence length="331" mass="37035">MLHIVNGDVVAEKLKAGGVPGDVLPWREIYSEGPVFLRPELPEHRAARGRYLEQALGIPVREWQLGSEAQERRLADFRRHGDVVLWFEHDLFDQAMLAYLLHWFAGQDLRGTRLHLLGIGEYPGMALFRGLGELSAGQLAGLAGTWSEIGERQLQLGRKAWEAYASRTPQPLAALLPKDTSALAFLHDAFLLHLRRFPSVHNGLGIVEQTTLELLQAGVDRTLELFRRTGDRLNGLGLGDIQYWRVLRLLAEAEHPMLIVEGDGRFPGLHDAPGDFLTRRVRLTPLGAKLASGEADWIALNGIDRWYGGVHLQGRSPIWRWDEAQGVIARA</sequence>
<evidence type="ECO:0000259" key="1">
    <source>
        <dbReference type="Pfam" id="PF08874"/>
    </source>
</evidence>
<gene>
    <name evidence="2" type="ORF">IDH41_16825</name>
</gene>
<accession>A0A927CQ70</accession>
<dbReference type="EMBL" id="JACXIY010000019">
    <property type="protein sequence ID" value="MBD2870246.1"/>
    <property type="molecule type" value="Genomic_DNA"/>
</dbReference>
<dbReference type="RefSeq" id="WP_190863022.1">
    <property type="nucleotide sequence ID" value="NZ_JACXIY010000019.1"/>
</dbReference>
<evidence type="ECO:0000313" key="3">
    <source>
        <dbReference type="Proteomes" id="UP000632125"/>
    </source>
</evidence>
<keyword evidence="3" id="KW-1185">Reference proteome</keyword>
<comment type="caution">
    <text evidence="2">The sequence shown here is derived from an EMBL/GenBank/DDBJ whole genome shotgun (WGS) entry which is preliminary data.</text>
</comment>
<dbReference type="InterPro" id="IPR014973">
    <property type="entry name" value="DUF1835"/>
</dbReference>
<protein>
    <submittedName>
        <fullName evidence="2">DUF1835 domain-containing protein</fullName>
    </submittedName>
</protein>
<dbReference type="AlphaFoldDB" id="A0A927CQ70"/>
<dbReference type="Proteomes" id="UP000632125">
    <property type="component" value="Unassembled WGS sequence"/>
</dbReference>
<dbReference type="Pfam" id="PF08874">
    <property type="entry name" value="DUF1835"/>
    <property type="match status" value="1"/>
</dbReference>
<feature type="domain" description="DUF1835" evidence="1">
    <location>
        <begin position="2"/>
        <end position="108"/>
    </location>
</feature>
<proteinExistence type="predicted"/>
<name>A0A927CQ70_9BACL</name>
<organism evidence="2 3">
    <name type="scientific">Paenibacillus arenilitoris</name>
    <dbReference type="NCBI Taxonomy" id="2772299"/>
    <lineage>
        <taxon>Bacteria</taxon>
        <taxon>Bacillati</taxon>
        <taxon>Bacillota</taxon>
        <taxon>Bacilli</taxon>
        <taxon>Bacillales</taxon>
        <taxon>Paenibacillaceae</taxon>
        <taxon>Paenibacillus</taxon>
    </lineage>
</organism>
<reference evidence="2" key="1">
    <citation type="submission" date="2020-09" db="EMBL/GenBank/DDBJ databases">
        <title>A novel bacterium of genus Paenibacillus, isolated from South China Sea.</title>
        <authorList>
            <person name="Huang H."/>
            <person name="Mo K."/>
            <person name="Hu Y."/>
        </authorList>
    </citation>
    <scope>NUCLEOTIDE SEQUENCE</scope>
    <source>
        <strain evidence="2">IB182493</strain>
    </source>
</reference>
<evidence type="ECO:0000313" key="2">
    <source>
        <dbReference type="EMBL" id="MBD2870246.1"/>
    </source>
</evidence>